<dbReference type="EMBL" id="JARVKF010000443">
    <property type="protein sequence ID" value="KAK9413071.1"/>
    <property type="molecule type" value="Genomic_DNA"/>
</dbReference>
<evidence type="ECO:0000256" key="1">
    <source>
        <dbReference type="SAM" id="Phobius"/>
    </source>
</evidence>
<feature type="transmembrane region" description="Helical" evidence="1">
    <location>
        <begin position="445"/>
        <end position="464"/>
    </location>
</feature>
<protein>
    <submittedName>
        <fullName evidence="3">Acyltransferase 3 domain-containing protein</fullName>
    </submittedName>
</protein>
<dbReference type="InterPro" id="IPR002656">
    <property type="entry name" value="Acyl_transf_3_dom"/>
</dbReference>
<keyword evidence="4" id="KW-1185">Reference proteome</keyword>
<comment type="caution">
    <text evidence="3">The sequence shown here is derived from an EMBL/GenBank/DDBJ whole genome shotgun (WGS) entry which is preliminary data.</text>
</comment>
<dbReference type="PANTHER" id="PTHR23028">
    <property type="entry name" value="ACETYLTRANSFERASE"/>
    <property type="match status" value="1"/>
</dbReference>
<keyword evidence="1" id="KW-1133">Transmembrane helix</keyword>
<evidence type="ECO:0000313" key="3">
    <source>
        <dbReference type="EMBL" id="KAK9413071.1"/>
    </source>
</evidence>
<keyword evidence="3" id="KW-0012">Acyltransferase</keyword>
<gene>
    <name evidence="3" type="ORF">SUNI508_12056</name>
</gene>
<feature type="transmembrane region" description="Helical" evidence="1">
    <location>
        <begin position="192"/>
        <end position="212"/>
    </location>
</feature>
<dbReference type="Pfam" id="PF01757">
    <property type="entry name" value="Acyl_transf_3"/>
    <property type="match status" value="1"/>
</dbReference>
<feature type="transmembrane region" description="Helical" evidence="1">
    <location>
        <begin position="484"/>
        <end position="505"/>
    </location>
</feature>
<feature type="transmembrane region" description="Helical" evidence="1">
    <location>
        <begin position="139"/>
        <end position="162"/>
    </location>
</feature>
<organism evidence="3 4">
    <name type="scientific">Seiridium unicorne</name>
    <dbReference type="NCBI Taxonomy" id="138068"/>
    <lineage>
        <taxon>Eukaryota</taxon>
        <taxon>Fungi</taxon>
        <taxon>Dikarya</taxon>
        <taxon>Ascomycota</taxon>
        <taxon>Pezizomycotina</taxon>
        <taxon>Sordariomycetes</taxon>
        <taxon>Xylariomycetidae</taxon>
        <taxon>Amphisphaeriales</taxon>
        <taxon>Sporocadaceae</taxon>
        <taxon>Seiridium</taxon>
    </lineage>
</organism>
<keyword evidence="3" id="KW-0808">Transferase</keyword>
<dbReference type="Proteomes" id="UP001408356">
    <property type="component" value="Unassembled WGS sequence"/>
</dbReference>
<accession>A0ABR2UEW2</accession>
<dbReference type="GO" id="GO:0016746">
    <property type="term" value="F:acyltransferase activity"/>
    <property type="evidence" value="ECO:0007669"/>
    <property type="project" value="UniProtKB-KW"/>
</dbReference>
<keyword evidence="1" id="KW-0812">Transmembrane</keyword>
<dbReference type="InterPro" id="IPR050879">
    <property type="entry name" value="Acyltransferase_3"/>
</dbReference>
<feature type="transmembrane region" description="Helical" evidence="1">
    <location>
        <begin position="409"/>
        <end position="425"/>
    </location>
</feature>
<feature type="domain" description="Acyltransferase 3" evidence="2">
    <location>
        <begin position="96"/>
        <end position="496"/>
    </location>
</feature>
<evidence type="ECO:0000259" key="2">
    <source>
        <dbReference type="Pfam" id="PF01757"/>
    </source>
</evidence>
<reference evidence="3 4" key="1">
    <citation type="journal article" date="2024" name="J. Plant Pathol.">
        <title>Sequence and assembly of the genome of Seiridium unicorne, isolate CBS 538.82, causal agent of cypress canker disease.</title>
        <authorList>
            <person name="Scali E."/>
            <person name="Rocca G.D."/>
            <person name="Danti R."/>
            <person name="Garbelotto M."/>
            <person name="Barberini S."/>
            <person name="Baroncelli R."/>
            <person name="Emiliani G."/>
        </authorList>
    </citation>
    <scope>NUCLEOTIDE SEQUENCE [LARGE SCALE GENOMIC DNA]</scope>
    <source>
        <strain evidence="3 4">BM-138-508</strain>
    </source>
</reference>
<keyword evidence="1" id="KW-0472">Membrane</keyword>
<feature type="transmembrane region" description="Helical" evidence="1">
    <location>
        <begin position="100"/>
        <end position="119"/>
    </location>
</feature>
<sequence length="524" mass="60206">MNGYAPSRLSLSREEKLLLIEEKSLSDVESEGGRSDMEARFSTQQWYKRIGVYSRGPRLSSWASTLLRLGIFLLPSFVSQKLTHERTRSDRVGPTAYLDGLRGLAALFVFFCHFFYTAFSIADGFGKDGGNYIFWKLPFIRLLFSGPTMVCLFFVISGYALSLKAIKQIRSRSLDGFATTMSSFVFRRAFRLFLPTAISTFMVVILLQLGAYEATRDFANDPNFVRGVIETHPLQAYTLNWQLWHWAWEMFDFVHVWGWEAFGGSTMYDVHLWTIPVEYRCSMMLFLVLFGLARVRTGVRFTCVAGLMWYCLRNDRWEMVLFLAGMALAEMDVIRGAHNPPPQVQSPTSPILPFDEKSIPRSRNSKGLVWILLSIPALYLMSEPDLGTEGVPGWQFLGSMIPEYFTEKYRFWQIWGSILFVFCVARSPPWQSVFNTSFVQYFGHISYAIYLMHGPVMHTAGFMIEKWAWSITGTEGSAYTRGFFLAAVFNIPLVIWAADVFWRAVDAPTVKFSRWIESKCLMRE</sequence>
<proteinExistence type="predicted"/>
<name>A0ABR2UEW2_9PEZI</name>
<evidence type="ECO:0000313" key="4">
    <source>
        <dbReference type="Proteomes" id="UP001408356"/>
    </source>
</evidence>
<dbReference type="PANTHER" id="PTHR23028:SF134">
    <property type="entry name" value="PUTATIVE (AFU_ORTHOLOGUE AFUA_4G08520)-RELATED"/>
    <property type="match status" value="1"/>
</dbReference>